<reference evidence="3" key="1">
    <citation type="submission" date="2011-08" db="EMBL/GenBank/DDBJ databases">
        <authorList>
            <person name="Rombauts S."/>
        </authorList>
    </citation>
    <scope>NUCLEOTIDE SEQUENCE</scope>
    <source>
        <strain evidence="3">London</strain>
    </source>
</reference>
<keyword evidence="1" id="KW-0812">Transmembrane</keyword>
<name>T1JXL6_TETUR</name>
<evidence type="ECO:0000313" key="3">
    <source>
        <dbReference type="Proteomes" id="UP000015104"/>
    </source>
</evidence>
<keyword evidence="1" id="KW-1133">Transmembrane helix</keyword>
<protein>
    <submittedName>
        <fullName evidence="2">Uncharacterized protein</fullName>
    </submittedName>
</protein>
<accession>T1JXL6</accession>
<dbReference type="AlphaFoldDB" id="T1JXL6"/>
<feature type="transmembrane region" description="Helical" evidence="1">
    <location>
        <begin position="6"/>
        <end position="27"/>
    </location>
</feature>
<reference evidence="2" key="2">
    <citation type="submission" date="2015-06" db="UniProtKB">
        <authorList>
            <consortium name="EnsemblMetazoa"/>
        </authorList>
    </citation>
    <scope>IDENTIFICATION</scope>
</reference>
<feature type="transmembrane region" description="Helical" evidence="1">
    <location>
        <begin position="356"/>
        <end position="377"/>
    </location>
</feature>
<organism evidence="2 3">
    <name type="scientific">Tetranychus urticae</name>
    <name type="common">Two-spotted spider mite</name>
    <dbReference type="NCBI Taxonomy" id="32264"/>
    <lineage>
        <taxon>Eukaryota</taxon>
        <taxon>Metazoa</taxon>
        <taxon>Ecdysozoa</taxon>
        <taxon>Arthropoda</taxon>
        <taxon>Chelicerata</taxon>
        <taxon>Arachnida</taxon>
        <taxon>Acari</taxon>
        <taxon>Acariformes</taxon>
        <taxon>Trombidiformes</taxon>
        <taxon>Prostigmata</taxon>
        <taxon>Eleutherengona</taxon>
        <taxon>Raphignathae</taxon>
        <taxon>Tetranychoidea</taxon>
        <taxon>Tetranychidae</taxon>
        <taxon>Tetranychus</taxon>
    </lineage>
</organism>
<keyword evidence="1" id="KW-0472">Membrane</keyword>
<dbReference type="EMBL" id="CAEY01000829">
    <property type="status" value="NOT_ANNOTATED_CDS"/>
    <property type="molecule type" value="Genomic_DNA"/>
</dbReference>
<evidence type="ECO:0000313" key="2">
    <source>
        <dbReference type="EnsemblMetazoa" id="tetur02g12400.1"/>
    </source>
</evidence>
<dbReference type="HOGENOM" id="CLU_037257_0_0_1"/>
<sequence>MERRKIFVASIRTFCLVICIFQFYLLTRNYLRFDVRKEVTNYIANEIEIPEVRFLIPYQFAFDLNFLRTKYKSSFDAICRKFSDKDDCDGYLTNSVLFTKSFGHLLPLSDIAEHSYPVERFINKIHWSESSEDPLETGKCEITKKASASYLVLVLHCLDSSGLPLKVSRSRAVVFNSNYLLNFRLNATVMLMKLVYPGKALVEDSSLHTFAITNKGKQPSCAIRFTKHTENLLPPPYKTMCKNYDRRQVFEECLNNKSLTRTGLLSFATAVPLDKHTKLHFNSPYLNQNSSALEIYEDCLALVTQPMCNSVRYSFQMSTNLQDTASGNEQIKFHFMATSEPDSLTESKPDFPMFDYLILTGSLFATWFGISIMGQLISVSKLLCLTFDQRSTIDVESLNKEPVTRTRCWT</sequence>
<dbReference type="Proteomes" id="UP000015104">
    <property type="component" value="Unassembled WGS sequence"/>
</dbReference>
<keyword evidence="3" id="KW-1185">Reference proteome</keyword>
<dbReference type="EnsemblMetazoa" id="tetur02g12400.1">
    <property type="protein sequence ID" value="tetur02g12400.1"/>
    <property type="gene ID" value="tetur02g12400"/>
</dbReference>
<evidence type="ECO:0000256" key="1">
    <source>
        <dbReference type="SAM" id="Phobius"/>
    </source>
</evidence>
<proteinExistence type="predicted"/>